<proteinExistence type="predicted"/>
<reference evidence="2 3" key="1">
    <citation type="submission" date="2017-08" db="EMBL/GenBank/DDBJ databases">
        <title>Genome sequence of Streptomyces albireticuli NRRL B-1670.</title>
        <authorList>
            <person name="Graham D.E."/>
            <person name="Mahan K.M."/>
            <person name="Klingeman D.M."/>
            <person name="Hettich R.L."/>
            <person name="Parry R.J."/>
            <person name="Spain J.C."/>
        </authorList>
    </citation>
    <scope>NUCLEOTIDE SEQUENCE [LARGE SCALE GENOMIC DNA]</scope>
    <source>
        <strain evidence="2 3">NRRL B-1670</strain>
    </source>
</reference>
<sequence>MIHTHEDERDWYQEHKDEHAMGYVDKYGNPIDPEPPADHGNQAATRSEEYSSEPPLADAPLEWFPMSNNQRHI</sequence>
<name>A0A2A2D566_9ACTN</name>
<accession>A0A2A2D566</accession>
<evidence type="ECO:0000313" key="3">
    <source>
        <dbReference type="Proteomes" id="UP000218944"/>
    </source>
</evidence>
<evidence type="ECO:0000256" key="1">
    <source>
        <dbReference type="SAM" id="MobiDB-lite"/>
    </source>
</evidence>
<feature type="region of interest" description="Disordered" evidence="1">
    <location>
        <begin position="22"/>
        <end position="73"/>
    </location>
</feature>
<keyword evidence="3" id="KW-1185">Reference proteome</keyword>
<organism evidence="2 3">
    <name type="scientific">Streptomyces albireticuli</name>
    <dbReference type="NCBI Taxonomy" id="1940"/>
    <lineage>
        <taxon>Bacteria</taxon>
        <taxon>Bacillati</taxon>
        <taxon>Actinomycetota</taxon>
        <taxon>Actinomycetes</taxon>
        <taxon>Kitasatosporales</taxon>
        <taxon>Streptomycetaceae</taxon>
        <taxon>Streptomyces</taxon>
    </lineage>
</organism>
<dbReference type="AlphaFoldDB" id="A0A2A2D566"/>
<gene>
    <name evidence="2" type="ORF">CK936_23325</name>
</gene>
<dbReference type="Proteomes" id="UP000218944">
    <property type="component" value="Unassembled WGS sequence"/>
</dbReference>
<comment type="caution">
    <text evidence="2">The sequence shown here is derived from an EMBL/GenBank/DDBJ whole genome shotgun (WGS) entry which is preliminary data.</text>
</comment>
<evidence type="ECO:0000313" key="2">
    <source>
        <dbReference type="EMBL" id="PAU46586.1"/>
    </source>
</evidence>
<dbReference type="RefSeq" id="WP_095582904.1">
    <property type="nucleotide sequence ID" value="NZ_JAJQQS010000014.1"/>
</dbReference>
<dbReference type="EMBL" id="NSJV01000442">
    <property type="protein sequence ID" value="PAU46586.1"/>
    <property type="molecule type" value="Genomic_DNA"/>
</dbReference>
<protein>
    <submittedName>
        <fullName evidence="2">Uncharacterized protein</fullName>
    </submittedName>
</protein>